<dbReference type="Proteomes" id="UP000179920">
    <property type="component" value="Chromosome IV"/>
</dbReference>
<evidence type="ECO:0000256" key="7">
    <source>
        <dbReference type="ARBA" id="ARBA00023288"/>
    </source>
</evidence>
<feature type="region of interest" description="Disordered" evidence="12">
    <location>
        <begin position="642"/>
        <end position="666"/>
    </location>
</feature>
<proteinExistence type="inferred from homology"/>
<evidence type="ECO:0000259" key="13">
    <source>
        <dbReference type="Pfam" id="PF01529"/>
    </source>
</evidence>
<feature type="region of interest" description="Disordered" evidence="12">
    <location>
        <begin position="1"/>
        <end position="87"/>
    </location>
</feature>
<sequence>MTTAPTQSDVDDRTASALSISSHTHVDNSNDAGHPSSPRTKMTAWSGKHSDPPVATPQPAPPLAPTIPDTTASTGRPATRADRPPPPKCMQSCIASIENCTANVVRFNERMEQNRVQAEAQRRESGDPWVARKAIIPMVFVILSWVFLVYVWRLCSRLIQQNPQGRLLGRREEGVGLLVGFVVLWLMTIWSYVTVISKGPGLVKDCVAETDPPLAPEMQYGQWDGAHPQQYQQGATAPMPIPAMRASGSGSVSAASPSASLPYPSFSADLERFGGNRASSDSMRVLPGSVEPKHNSISAADRDFSRNTIDEEDVAPATVADTSATDIQALLSPPLDDAEAVAAEEDPQLPGLIGPLPAAAVSTRQAAQQTSTQPTAPAPVGPNGWVPLKRRPANDSLPLSASALYCHRCRRVKPPRAHHCRRCGTCVLKMDHHCPWVGGCVGAHNQRFFFIFVFWVTLFELYTLISTAVFFSRGIQSLSTAGEWKVDGFLISLFPICAIFLIFTGALLGTHVFLMVHNMTTVEHVGISRVQGRERVLVDRWFGMQKGKQGALGGLKQKRKMIRDWDEEWGKLTKEGNRWWLANSDEVHYGAEGERDKEAGKDKQAVGGKRKGAARTNVEQTLGEKVWMWVLPIGKHPNEGLQFPMNPRFGEEGVQRRRDEWPAELR</sequence>
<feature type="transmembrane region" description="Helical" evidence="11">
    <location>
        <begin position="448"/>
        <end position="471"/>
    </location>
</feature>
<evidence type="ECO:0000256" key="5">
    <source>
        <dbReference type="ARBA" id="ARBA00023136"/>
    </source>
</evidence>
<evidence type="ECO:0000256" key="12">
    <source>
        <dbReference type="SAM" id="MobiDB-lite"/>
    </source>
</evidence>
<evidence type="ECO:0000256" key="10">
    <source>
        <dbReference type="ARBA" id="ARBA00048048"/>
    </source>
</evidence>
<dbReference type="PANTHER" id="PTHR22883:SF23">
    <property type="entry name" value="PALMITOYLTRANSFERASE ZDHHC6"/>
    <property type="match status" value="1"/>
</dbReference>
<feature type="region of interest" description="Disordered" evidence="12">
    <location>
        <begin position="288"/>
        <end position="308"/>
    </location>
</feature>
<keyword evidence="8 11" id="KW-0012">Acyltransferase</keyword>
<evidence type="ECO:0000256" key="2">
    <source>
        <dbReference type="ARBA" id="ARBA00022679"/>
    </source>
</evidence>
<dbReference type="GO" id="GO:0005794">
    <property type="term" value="C:Golgi apparatus"/>
    <property type="evidence" value="ECO:0007669"/>
    <property type="project" value="TreeGrafter"/>
</dbReference>
<comment type="domain">
    <text evidence="11">The DHHC domain is required for palmitoyltransferase activity.</text>
</comment>
<dbReference type="GO" id="GO:0006612">
    <property type="term" value="P:protein targeting to membrane"/>
    <property type="evidence" value="ECO:0007669"/>
    <property type="project" value="TreeGrafter"/>
</dbReference>
<feature type="transmembrane region" description="Helical" evidence="11">
    <location>
        <begin position="134"/>
        <end position="155"/>
    </location>
</feature>
<name>A0A1K0HAQ4_9BASI</name>
<dbReference type="GO" id="GO:0016020">
    <property type="term" value="C:membrane"/>
    <property type="evidence" value="ECO:0007669"/>
    <property type="project" value="UniProtKB-SubCell"/>
</dbReference>
<feature type="compositionally biased region" description="Basic and acidic residues" evidence="12">
    <location>
        <begin position="591"/>
        <end position="604"/>
    </location>
</feature>
<feature type="compositionally biased region" description="Basic and acidic residues" evidence="12">
    <location>
        <begin position="649"/>
        <end position="666"/>
    </location>
</feature>
<evidence type="ECO:0000256" key="1">
    <source>
        <dbReference type="ARBA" id="ARBA00004141"/>
    </source>
</evidence>
<dbReference type="Pfam" id="PF01529">
    <property type="entry name" value="DHHC"/>
    <property type="match status" value="1"/>
</dbReference>
<dbReference type="GO" id="GO:0019706">
    <property type="term" value="F:protein-cysteine S-palmitoyltransferase activity"/>
    <property type="evidence" value="ECO:0007669"/>
    <property type="project" value="UniProtKB-EC"/>
</dbReference>
<dbReference type="InterPro" id="IPR001594">
    <property type="entry name" value="Palmitoyltrfase_DHHC"/>
</dbReference>
<dbReference type="GO" id="GO:0005783">
    <property type="term" value="C:endoplasmic reticulum"/>
    <property type="evidence" value="ECO:0007669"/>
    <property type="project" value="TreeGrafter"/>
</dbReference>
<dbReference type="PROSITE" id="PS50216">
    <property type="entry name" value="DHHC"/>
    <property type="match status" value="1"/>
</dbReference>
<feature type="transmembrane region" description="Helical" evidence="11">
    <location>
        <begin position="492"/>
        <end position="514"/>
    </location>
</feature>
<evidence type="ECO:0000256" key="3">
    <source>
        <dbReference type="ARBA" id="ARBA00022692"/>
    </source>
</evidence>
<accession>A0A1K0HAQ4</accession>
<keyword evidence="5 11" id="KW-0472">Membrane</keyword>
<evidence type="ECO:0000256" key="9">
    <source>
        <dbReference type="ARBA" id="ARBA00038298"/>
    </source>
</evidence>
<evidence type="ECO:0000256" key="4">
    <source>
        <dbReference type="ARBA" id="ARBA00022989"/>
    </source>
</evidence>
<keyword evidence="3 11" id="KW-0812">Transmembrane</keyword>
<protein>
    <recommendedName>
        <fullName evidence="11">Palmitoyltransferase</fullName>
        <ecNumber evidence="11">2.3.1.225</ecNumber>
    </recommendedName>
</protein>
<evidence type="ECO:0000256" key="11">
    <source>
        <dbReference type="RuleBase" id="RU079119"/>
    </source>
</evidence>
<feature type="region of interest" description="Disordered" evidence="12">
    <location>
        <begin position="360"/>
        <end position="387"/>
    </location>
</feature>
<keyword evidence="7" id="KW-0449">Lipoprotein</keyword>
<feature type="compositionally biased region" description="Polar residues" evidence="12">
    <location>
        <begin position="16"/>
        <end position="31"/>
    </location>
</feature>
<feature type="compositionally biased region" description="Pro residues" evidence="12">
    <location>
        <begin position="54"/>
        <end position="65"/>
    </location>
</feature>
<organism evidence="14 15">
    <name type="scientific">Ustilago bromivora</name>
    <dbReference type="NCBI Taxonomy" id="307758"/>
    <lineage>
        <taxon>Eukaryota</taxon>
        <taxon>Fungi</taxon>
        <taxon>Dikarya</taxon>
        <taxon>Basidiomycota</taxon>
        <taxon>Ustilaginomycotina</taxon>
        <taxon>Ustilaginomycetes</taxon>
        <taxon>Ustilaginales</taxon>
        <taxon>Ustilaginaceae</taxon>
        <taxon>Ustilago</taxon>
    </lineage>
</organism>
<feature type="compositionally biased region" description="Low complexity" evidence="12">
    <location>
        <begin position="66"/>
        <end position="78"/>
    </location>
</feature>
<feature type="domain" description="Palmitoyltransferase DHHC" evidence="13">
    <location>
        <begin position="403"/>
        <end position="525"/>
    </location>
</feature>
<comment type="catalytic activity">
    <reaction evidence="10 11">
        <text>L-cysteinyl-[protein] + hexadecanoyl-CoA = S-hexadecanoyl-L-cysteinyl-[protein] + CoA</text>
        <dbReference type="Rhea" id="RHEA:36683"/>
        <dbReference type="Rhea" id="RHEA-COMP:10131"/>
        <dbReference type="Rhea" id="RHEA-COMP:11032"/>
        <dbReference type="ChEBI" id="CHEBI:29950"/>
        <dbReference type="ChEBI" id="CHEBI:57287"/>
        <dbReference type="ChEBI" id="CHEBI:57379"/>
        <dbReference type="ChEBI" id="CHEBI:74151"/>
        <dbReference type="EC" id="2.3.1.225"/>
    </reaction>
</comment>
<keyword evidence="4 11" id="KW-1133">Transmembrane helix</keyword>
<evidence type="ECO:0000313" key="15">
    <source>
        <dbReference type="Proteomes" id="UP000179920"/>
    </source>
</evidence>
<evidence type="ECO:0000256" key="8">
    <source>
        <dbReference type="ARBA" id="ARBA00023315"/>
    </source>
</evidence>
<dbReference type="InterPro" id="IPR039859">
    <property type="entry name" value="PFA4/ZDH16/20/ERF2-like"/>
</dbReference>
<gene>
    <name evidence="14" type="ORF">UBRO_02725</name>
</gene>
<reference evidence="15" key="1">
    <citation type="submission" date="2016-04" db="EMBL/GenBank/DDBJ databases">
        <authorList>
            <person name="Guldener U."/>
            <person name="Guldener U."/>
        </authorList>
    </citation>
    <scope>NUCLEOTIDE SEQUENCE [LARGE SCALE GENOMIC DNA]</scope>
    <source>
        <strain evidence="15">UB2112</strain>
    </source>
</reference>
<dbReference type="PANTHER" id="PTHR22883">
    <property type="entry name" value="ZINC FINGER DHHC DOMAIN CONTAINING PROTEIN"/>
    <property type="match status" value="1"/>
</dbReference>
<feature type="transmembrane region" description="Helical" evidence="11">
    <location>
        <begin position="175"/>
        <end position="193"/>
    </location>
</feature>
<feature type="region of interest" description="Disordered" evidence="12">
    <location>
        <begin position="591"/>
        <end position="614"/>
    </location>
</feature>
<feature type="compositionally biased region" description="Low complexity" evidence="12">
    <location>
        <begin position="360"/>
        <end position="375"/>
    </location>
</feature>
<dbReference type="OrthoDB" id="1436450at2759"/>
<dbReference type="AlphaFoldDB" id="A0A1K0HAQ4"/>
<comment type="subcellular location">
    <subcellularLocation>
        <location evidence="1">Membrane</location>
        <topology evidence="1">Multi-pass membrane protein</topology>
    </subcellularLocation>
</comment>
<dbReference type="EMBL" id="LT558120">
    <property type="protein sequence ID" value="SAM81073.1"/>
    <property type="molecule type" value="Genomic_DNA"/>
</dbReference>
<evidence type="ECO:0000313" key="14">
    <source>
        <dbReference type="EMBL" id="SAM81073.1"/>
    </source>
</evidence>
<comment type="similarity">
    <text evidence="9">Belongs to the DHHC palmitoyltransferase family. PFA5 subfamily.</text>
</comment>
<keyword evidence="6" id="KW-0564">Palmitate</keyword>
<keyword evidence="2 11" id="KW-0808">Transferase</keyword>
<evidence type="ECO:0000256" key="6">
    <source>
        <dbReference type="ARBA" id="ARBA00023139"/>
    </source>
</evidence>
<dbReference type="EC" id="2.3.1.225" evidence="11"/>